<accession>A0A0C2GTH8</accession>
<keyword evidence="3" id="KW-1185">Reference proteome</keyword>
<dbReference type="OrthoDB" id="5860606at2759"/>
<dbReference type="AlphaFoldDB" id="A0A0C2GTH8"/>
<reference evidence="2 3" key="1">
    <citation type="submission" date="2013-12" db="EMBL/GenBank/DDBJ databases">
        <title>Draft genome of the parsitic nematode Ancylostoma duodenale.</title>
        <authorList>
            <person name="Mitreva M."/>
        </authorList>
    </citation>
    <scope>NUCLEOTIDE SEQUENCE [LARGE SCALE GENOMIC DNA]</scope>
    <source>
        <strain evidence="2 3">Zhejiang</strain>
    </source>
</reference>
<dbReference type="EMBL" id="KN730954">
    <property type="protein sequence ID" value="KIH60451.1"/>
    <property type="molecule type" value="Genomic_DNA"/>
</dbReference>
<feature type="compositionally biased region" description="Low complexity" evidence="1">
    <location>
        <begin position="260"/>
        <end position="273"/>
    </location>
</feature>
<proteinExistence type="predicted"/>
<gene>
    <name evidence="2" type="ORF">ANCDUO_09301</name>
</gene>
<protein>
    <submittedName>
        <fullName evidence="2">Uncharacterized protein</fullName>
    </submittedName>
</protein>
<evidence type="ECO:0000256" key="1">
    <source>
        <dbReference type="SAM" id="MobiDB-lite"/>
    </source>
</evidence>
<name>A0A0C2GTH8_9BILA</name>
<organism evidence="2 3">
    <name type="scientific">Ancylostoma duodenale</name>
    <dbReference type="NCBI Taxonomy" id="51022"/>
    <lineage>
        <taxon>Eukaryota</taxon>
        <taxon>Metazoa</taxon>
        <taxon>Ecdysozoa</taxon>
        <taxon>Nematoda</taxon>
        <taxon>Chromadorea</taxon>
        <taxon>Rhabditida</taxon>
        <taxon>Rhabditina</taxon>
        <taxon>Rhabditomorpha</taxon>
        <taxon>Strongyloidea</taxon>
        <taxon>Ancylostomatidae</taxon>
        <taxon>Ancylostomatinae</taxon>
        <taxon>Ancylostoma</taxon>
    </lineage>
</organism>
<evidence type="ECO:0000313" key="3">
    <source>
        <dbReference type="Proteomes" id="UP000054047"/>
    </source>
</evidence>
<dbReference type="Proteomes" id="UP000054047">
    <property type="component" value="Unassembled WGS sequence"/>
</dbReference>
<evidence type="ECO:0000313" key="2">
    <source>
        <dbReference type="EMBL" id="KIH60451.1"/>
    </source>
</evidence>
<feature type="region of interest" description="Disordered" evidence="1">
    <location>
        <begin position="244"/>
        <end position="289"/>
    </location>
</feature>
<sequence length="289" mass="32071">MIRLSSGGVPSPELVEAATVTRLMCDIMAGPTARRRSAVAEMAANGLKLWALSFFFHIVVPVYIQPWQLFITLIFPFQLSCYRILRIDFALNEYASLKKKLIGRLELAQNVRYVIADALAYRNFGAVNFIAENAAAHLDKYSFFSGLEQIVYPMAMTLLSEAARMIFHAKPASMGWKKQSDESDRLGSSLQQHPNGYIGGLIERWLGQAALMEVADSKDVYRQRSLHSSIESIRTVLREDTTFNPICRPNSSRTTRDVAGSKSAGGSAKTAGGQLCLEEDDSRDASHQL</sequence>